<protein>
    <submittedName>
        <fullName evidence="1">Uncharacterized protein</fullName>
    </submittedName>
</protein>
<proteinExistence type="predicted"/>
<name>A0A150P012_SORCE</name>
<dbReference type="EMBL" id="JELX01004444">
    <property type="protein sequence ID" value="KYF48011.1"/>
    <property type="molecule type" value="Genomic_DNA"/>
</dbReference>
<dbReference type="AlphaFoldDB" id="A0A150P012"/>
<comment type="caution">
    <text evidence="1">The sequence shown here is derived from an EMBL/GenBank/DDBJ whole genome shotgun (WGS) entry which is preliminary data.</text>
</comment>
<organism evidence="1 2">
    <name type="scientific">Sorangium cellulosum</name>
    <name type="common">Polyangium cellulosum</name>
    <dbReference type="NCBI Taxonomy" id="56"/>
    <lineage>
        <taxon>Bacteria</taxon>
        <taxon>Pseudomonadati</taxon>
        <taxon>Myxococcota</taxon>
        <taxon>Polyangia</taxon>
        <taxon>Polyangiales</taxon>
        <taxon>Polyangiaceae</taxon>
        <taxon>Sorangium</taxon>
    </lineage>
</organism>
<reference evidence="1 2" key="1">
    <citation type="submission" date="2014-02" db="EMBL/GenBank/DDBJ databases">
        <title>The small core and large imbalanced accessory genome model reveals a collaborative survival strategy of Sorangium cellulosum strains in nature.</title>
        <authorList>
            <person name="Han K."/>
            <person name="Peng R."/>
            <person name="Blom J."/>
            <person name="Li Y.-Z."/>
        </authorList>
    </citation>
    <scope>NUCLEOTIDE SEQUENCE [LARGE SCALE GENOMIC DNA]</scope>
    <source>
        <strain evidence="1 2">So0157-18</strain>
    </source>
</reference>
<dbReference type="Proteomes" id="UP000075604">
    <property type="component" value="Unassembled WGS sequence"/>
</dbReference>
<accession>A0A150P012</accession>
<evidence type="ECO:0000313" key="2">
    <source>
        <dbReference type="Proteomes" id="UP000075604"/>
    </source>
</evidence>
<gene>
    <name evidence="1" type="ORF">BE04_47895</name>
</gene>
<sequence length="119" mass="13211">MYMTIVHPLQRSREWYKFVSERAVKDAEVLRLAAVYIEAMNNLNQRLAELASADPTLSPNVRHASSGARNAAAGASPSANHAFIKLAKEYHDFHGVQMTDEELLLDARKHGLASIEVLP</sequence>
<evidence type="ECO:0000313" key="1">
    <source>
        <dbReference type="EMBL" id="KYF48011.1"/>
    </source>
</evidence>